<dbReference type="EMBL" id="JASOOY020000011">
    <property type="protein sequence ID" value="MEO3716784.1"/>
    <property type="molecule type" value="Genomic_DNA"/>
</dbReference>
<keyword evidence="2" id="KW-0472">Membrane</keyword>
<dbReference type="RefSeq" id="WP_284825599.1">
    <property type="nucleotide sequence ID" value="NZ_JASOOY020000011.1"/>
</dbReference>
<reference evidence="4" key="1">
    <citation type="submission" date="2023-05" db="EMBL/GenBank/DDBJ databases">
        <authorList>
            <person name="Du J."/>
        </authorList>
    </citation>
    <scope>NUCLEOTIDE SEQUENCE</scope>
    <source>
        <strain evidence="4">UMB1064</strain>
    </source>
</reference>
<evidence type="ECO:0000256" key="1">
    <source>
        <dbReference type="SAM" id="MobiDB-lite"/>
    </source>
</evidence>
<evidence type="ECO:0000259" key="3">
    <source>
        <dbReference type="PROSITE" id="PS50234"/>
    </source>
</evidence>
<evidence type="ECO:0000313" key="4">
    <source>
        <dbReference type="EMBL" id="MEO3716784.1"/>
    </source>
</evidence>
<dbReference type="Proteomes" id="UP001223646">
    <property type="component" value="Unassembled WGS sequence"/>
</dbReference>
<keyword evidence="2" id="KW-1133">Transmembrane helix</keyword>
<dbReference type="Pfam" id="PF13519">
    <property type="entry name" value="VWA_2"/>
    <property type="match status" value="1"/>
</dbReference>
<reference evidence="4" key="2">
    <citation type="submission" date="2024-05" db="EMBL/GenBank/DDBJ databases">
        <authorList>
            <person name="Wolfe A."/>
        </authorList>
    </citation>
    <scope>NUCLEOTIDE SEQUENCE</scope>
    <source>
        <strain evidence="4">UMB1064</strain>
    </source>
</reference>
<feature type="transmembrane region" description="Helical" evidence="2">
    <location>
        <begin position="597"/>
        <end position="618"/>
    </location>
</feature>
<feature type="compositionally biased region" description="Basic and acidic residues" evidence="1">
    <location>
        <begin position="555"/>
        <end position="574"/>
    </location>
</feature>
<sequence>MDLSGSMLADDAGGTRLDAAKRASTELIDSLPDDALLGMLVYGQRESSDESNRERGCQDIEVLSPVQKVDKEGLKSRIAGLEAQGYTPIGNALRKAADELGPDGERSIILVSDGIDTCAPPPVCEVAKELAGQGVGLTIHTVGFKVDEEARAELECVAQATGGQSMTADDATQLADHMKFLTQRSVQGYETTGTPFEFSETKEDAKWLGEGKYQTTLVPEVAQHDRTPLYYRIAVPKGHNAIVTSKVLANIDAEGKGQQDVRTEVDEIINETGGKCQDDGRMGSLTGAEASADSWTPTSADASILEWDSDRIESSCDQTKWLVANNVWVYDSESVADYRDEPVKVEVSVQFEPVLKKQEADKLNEGRSSSTGDKAYKKATFGEAKPVSGGNNAAQALEVKSGDTISDTIVPGEQKYYKIPVEWGQRPVVAARTGNSERDNADSMGVALLNPFEVSVADGTMHFYRDSEALNLATDRPIEYNNRSANVGGRPVANAGYYYATVRMANYRPDEEVSGIDQPFQLAFLLDNKSTKGPDWRPTDKNGPTPSDKPILAKGESEQESSKDSSEDASKESDSPDTDSQASASSSDMEDEGMSPLVIGTVVAVVAVFIGIAGAIVYQNKKRKE</sequence>
<dbReference type="AlphaFoldDB" id="A0AAW9SUS3"/>
<comment type="caution">
    <text evidence="4">The sequence shown here is derived from an EMBL/GenBank/DDBJ whole genome shotgun (WGS) entry which is preliminary data.</text>
</comment>
<feature type="compositionally biased region" description="Basic and acidic residues" evidence="1">
    <location>
        <begin position="529"/>
        <end position="540"/>
    </location>
</feature>
<dbReference type="SUPFAM" id="SSF53300">
    <property type="entry name" value="vWA-like"/>
    <property type="match status" value="1"/>
</dbReference>
<proteinExistence type="predicted"/>
<organism evidence="4 5">
    <name type="scientific">Corynebacterium amycolatum</name>
    <dbReference type="NCBI Taxonomy" id="43765"/>
    <lineage>
        <taxon>Bacteria</taxon>
        <taxon>Bacillati</taxon>
        <taxon>Actinomycetota</taxon>
        <taxon>Actinomycetes</taxon>
        <taxon>Mycobacteriales</taxon>
        <taxon>Corynebacteriaceae</taxon>
        <taxon>Corynebacterium</taxon>
    </lineage>
</organism>
<feature type="compositionally biased region" description="Low complexity" evidence="1">
    <location>
        <begin position="578"/>
        <end position="587"/>
    </location>
</feature>
<dbReference type="Gene3D" id="3.40.50.410">
    <property type="entry name" value="von Willebrand factor, type A domain"/>
    <property type="match status" value="1"/>
</dbReference>
<dbReference type="PROSITE" id="PS50234">
    <property type="entry name" value="VWFA"/>
    <property type="match status" value="1"/>
</dbReference>
<feature type="domain" description="VWFA" evidence="3">
    <location>
        <begin position="1"/>
        <end position="181"/>
    </location>
</feature>
<evidence type="ECO:0000256" key="2">
    <source>
        <dbReference type="SAM" id="Phobius"/>
    </source>
</evidence>
<name>A0AAW9SUS3_CORAY</name>
<dbReference type="InterPro" id="IPR036465">
    <property type="entry name" value="vWFA_dom_sf"/>
</dbReference>
<protein>
    <submittedName>
        <fullName evidence="4">VWA domain-containing protein</fullName>
    </submittedName>
</protein>
<keyword evidence="2" id="KW-0812">Transmembrane</keyword>
<accession>A0AAW9SUS3</accession>
<dbReference type="InterPro" id="IPR002035">
    <property type="entry name" value="VWF_A"/>
</dbReference>
<evidence type="ECO:0000313" key="5">
    <source>
        <dbReference type="Proteomes" id="UP001223646"/>
    </source>
</evidence>
<gene>
    <name evidence="4" type="ORF">QP460_004190</name>
</gene>
<dbReference type="SMART" id="SM00327">
    <property type="entry name" value="VWA"/>
    <property type="match status" value="1"/>
</dbReference>
<feature type="region of interest" description="Disordered" evidence="1">
    <location>
        <begin position="527"/>
        <end position="592"/>
    </location>
</feature>